<organism evidence="4 5">
    <name type="scientific">Nocardioides guangzhouensis</name>
    <dbReference type="NCBI Taxonomy" id="2497878"/>
    <lineage>
        <taxon>Bacteria</taxon>
        <taxon>Bacillati</taxon>
        <taxon>Actinomycetota</taxon>
        <taxon>Actinomycetes</taxon>
        <taxon>Propionibacteriales</taxon>
        <taxon>Nocardioidaceae</taxon>
        <taxon>Nocardioides</taxon>
    </lineage>
</organism>
<protein>
    <submittedName>
        <fullName evidence="4">LytR family transcriptional regulator</fullName>
    </submittedName>
</protein>
<dbReference type="InterPro" id="IPR004474">
    <property type="entry name" value="LytR_CpsA_psr"/>
</dbReference>
<keyword evidence="5" id="KW-1185">Reference proteome</keyword>
<dbReference type="OrthoDB" id="9782542at2"/>
<name>A0A4Q4ZG58_9ACTN</name>
<gene>
    <name evidence="4" type="ORF">EKO23_08900</name>
</gene>
<dbReference type="InterPro" id="IPR050922">
    <property type="entry name" value="LytR/CpsA/Psr_CW_biosynth"/>
</dbReference>
<evidence type="ECO:0000313" key="4">
    <source>
        <dbReference type="EMBL" id="RYP86416.1"/>
    </source>
</evidence>
<feature type="compositionally biased region" description="Basic residues" evidence="2">
    <location>
        <begin position="1"/>
        <end position="10"/>
    </location>
</feature>
<dbReference type="NCBIfam" id="TIGR00350">
    <property type="entry name" value="lytR_cpsA_psr"/>
    <property type="match status" value="1"/>
</dbReference>
<feature type="domain" description="Cell envelope-related transcriptional attenuator" evidence="3">
    <location>
        <begin position="95"/>
        <end position="239"/>
    </location>
</feature>
<feature type="region of interest" description="Disordered" evidence="2">
    <location>
        <begin position="1"/>
        <end position="20"/>
    </location>
</feature>
<accession>A0A4Q4ZG58</accession>
<dbReference type="PANTHER" id="PTHR33392:SF6">
    <property type="entry name" value="POLYISOPRENYL-TEICHOIC ACID--PEPTIDOGLYCAN TEICHOIC ACID TRANSFERASE TAGU"/>
    <property type="match status" value="1"/>
</dbReference>
<dbReference type="AlphaFoldDB" id="A0A4Q4ZG58"/>
<proteinExistence type="inferred from homology"/>
<dbReference type="Pfam" id="PF03816">
    <property type="entry name" value="LytR_cpsA_psr"/>
    <property type="match status" value="1"/>
</dbReference>
<evidence type="ECO:0000256" key="2">
    <source>
        <dbReference type="SAM" id="MobiDB-lite"/>
    </source>
</evidence>
<evidence type="ECO:0000256" key="1">
    <source>
        <dbReference type="ARBA" id="ARBA00006068"/>
    </source>
</evidence>
<comment type="caution">
    <text evidence="4">The sequence shown here is derived from an EMBL/GenBank/DDBJ whole genome shotgun (WGS) entry which is preliminary data.</text>
</comment>
<reference evidence="4 5" key="1">
    <citation type="submission" date="2019-01" db="EMBL/GenBank/DDBJ databases">
        <title>Nocardioides guangzhouensis sp. nov., an actinobacterium isolated from soil.</title>
        <authorList>
            <person name="Fu Y."/>
            <person name="Cai Y."/>
            <person name="Lin Z."/>
            <person name="Chen P."/>
        </authorList>
    </citation>
    <scope>NUCLEOTIDE SEQUENCE [LARGE SCALE GENOMIC DNA]</scope>
    <source>
        <strain evidence="4 5">130</strain>
    </source>
</reference>
<dbReference type="Proteomes" id="UP000295198">
    <property type="component" value="Unassembled WGS sequence"/>
</dbReference>
<dbReference type="EMBL" id="SDKM01000011">
    <property type="protein sequence ID" value="RYP86416.1"/>
    <property type="molecule type" value="Genomic_DNA"/>
</dbReference>
<dbReference type="PANTHER" id="PTHR33392">
    <property type="entry name" value="POLYISOPRENYL-TEICHOIC ACID--PEPTIDOGLYCAN TEICHOIC ACID TRANSFERASE TAGU"/>
    <property type="match status" value="1"/>
</dbReference>
<comment type="similarity">
    <text evidence="1">Belongs to the LytR/CpsA/Psr (LCP) family.</text>
</comment>
<evidence type="ECO:0000313" key="5">
    <source>
        <dbReference type="Proteomes" id="UP000295198"/>
    </source>
</evidence>
<dbReference type="Gene3D" id="3.40.630.190">
    <property type="entry name" value="LCP protein"/>
    <property type="match status" value="1"/>
</dbReference>
<sequence>MEGVRLRHGPVHPAPQGSGGVVTTRPVLVRSLRTAALGVVLALTMLLVPNSSVNPTDSALVRVPRAEGVDLSPDVIWILALGSDARPGQSVTRSRADAIQLVGINTRTGAATSIGVPRDSWVGIPGHGNEKITAAMYFGGPKLMAKAVGDLVGIEPDYVMVSSFWGLRHMVDAIGPITISSPVAFSDPHLRPQGFRKGRQQVGGMGALAFSRTRKALLRGDFDRSANQQRTIRAIHAKIRAKQAKPGFIEKGVLAVLTNMDAQVPPAELYRIAQAITQVRPGRITTCVVLGGIGNVGGASVVFPNRSQARRYGHDARKDATIRSC</sequence>
<evidence type="ECO:0000259" key="3">
    <source>
        <dbReference type="Pfam" id="PF03816"/>
    </source>
</evidence>